<keyword evidence="2" id="KW-1185">Reference proteome</keyword>
<name>A0ACC3BX31_PYRYE</name>
<dbReference type="EMBL" id="CM020618">
    <property type="protein sequence ID" value="KAK1862609.1"/>
    <property type="molecule type" value="Genomic_DNA"/>
</dbReference>
<proteinExistence type="predicted"/>
<comment type="caution">
    <text evidence="1">The sequence shown here is derived from an EMBL/GenBank/DDBJ whole genome shotgun (WGS) entry which is preliminary data.</text>
</comment>
<evidence type="ECO:0000313" key="2">
    <source>
        <dbReference type="Proteomes" id="UP000798662"/>
    </source>
</evidence>
<evidence type="ECO:0000313" key="1">
    <source>
        <dbReference type="EMBL" id="KAK1862609.1"/>
    </source>
</evidence>
<protein>
    <submittedName>
        <fullName evidence="1">Uncharacterized protein</fullName>
    </submittedName>
</protein>
<dbReference type="Proteomes" id="UP000798662">
    <property type="component" value="Chromosome 1"/>
</dbReference>
<accession>A0ACC3BX31</accession>
<reference evidence="1" key="1">
    <citation type="submission" date="2019-11" db="EMBL/GenBank/DDBJ databases">
        <title>Nori genome reveals adaptations in red seaweeds to the harsh intertidal environment.</title>
        <authorList>
            <person name="Wang D."/>
            <person name="Mao Y."/>
        </authorList>
    </citation>
    <scope>NUCLEOTIDE SEQUENCE</scope>
    <source>
        <tissue evidence="1">Gametophyte</tissue>
    </source>
</reference>
<gene>
    <name evidence="1" type="ORF">I4F81_005177</name>
</gene>
<organism evidence="1 2">
    <name type="scientific">Pyropia yezoensis</name>
    <name type="common">Susabi-nori</name>
    <name type="synonym">Porphyra yezoensis</name>
    <dbReference type="NCBI Taxonomy" id="2788"/>
    <lineage>
        <taxon>Eukaryota</taxon>
        <taxon>Rhodophyta</taxon>
        <taxon>Bangiophyceae</taxon>
        <taxon>Bangiales</taxon>
        <taxon>Bangiaceae</taxon>
        <taxon>Pyropia</taxon>
    </lineage>
</organism>
<sequence>MDEQVVPDFSGPFEQEVPEVPQVAAALPPSSSAPPAASIFSVPSFAAPPVPSGYVFEPLPVVVKPTVPLAAAVGPVAAAVNAAAELPRPRPVAVPSTGSSSTSHDQTVPQFGGERFDYPAAPVDVAALESAAQDMYGALAAAKEAATRDGSAPRAAKKAKVCVSPARSTDDLHAPVEEGGVPATPRWQTPLRTGDWLEKWAGARQLGVASVDGNRAAGMCASLRSLVAKVVVLNVGGTLPVSTVEKWLCLLAEYLMLNADEHVLAVSLLKKYVQSGKPLVGEGDWARPQRWECVVAIACYLAVLLSEEFPGRTAMDLRELLGPNFRFGSEQMSFLKAVDWKISVAPEDFADARDLMARTGGDDDKLLAWFGYTVVGGAKGGATKVGGKRTAEEAGVDAYYTAPKQPGKHLRAPAPEVVDVFDTAQIPAVTPVGSADGVVPVSWTY</sequence>